<dbReference type="SMART" id="SM00044">
    <property type="entry name" value="CYCc"/>
    <property type="match status" value="1"/>
</dbReference>
<dbReference type="GO" id="GO:0008074">
    <property type="term" value="C:guanylate cyclase complex, soluble"/>
    <property type="evidence" value="ECO:0007669"/>
    <property type="project" value="TreeGrafter"/>
</dbReference>
<feature type="transmembrane region" description="Helical" evidence="2">
    <location>
        <begin position="190"/>
        <end position="212"/>
    </location>
</feature>
<accession>A0A5M6CKF0</accession>
<dbReference type="InterPro" id="IPR029787">
    <property type="entry name" value="Nucleotide_cyclase"/>
</dbReference>
<feature type="transmembrane region" description="Helical" evidence="2">
    <location>
        <begin position="371"/>
        <end position="396"/>
    </location>
</feature>
<gene>
    <name evidence="5" type="ORF">F0460_06800</name>
</gene>
<feature type="transmembrane region" description="Helical" evidence="2">
    <location>
        <begin position="219"/>
        <end position="241"/>
    </location>
</feature>
<dbReference type="RefSeq" id="WP_150011560.1">
    <property type="nucleotide sequence ID" value="NZ_VWSG01000004.1"/>
</dbReference>
<dbReference type="Pfam" id="PF00211">
    <property type="entry name" value="Guanylate_cyc"/>
    <property type="match status" value="1"/>
</dbReference>
<comment type="caution">
    <text evidence="5">The sequence shown here is derived from an EMBL/GenBank/DDBJ whole genome shotgun (WGS) entry which is preliminary data.</text>
</comment>
<dbReference type="GO" id="GO:0004383">
    <property type="term" value="F:guanylate cyclase activity"/>
    <property type="evidence" value="ECO:0007669"/>
    <property type="project" value="TreeGrafter"/>
</dbReference>
<feature type="transmembrane region" description="Helical" evidence="2">
    <location>
        <begin position="285"/>
        <end position="302"/>
    </location>
</feature>
<proteinExistence type="predicted"/>
<dbReference type="SUPFAM" id="SSF49785">
    <property type="entry name" value="Galactose-binding domain-like"/>
    <property type="match status" value="1"/>
</dbReference>
<keyword evidence="6" id="KW-1185">Reference proteome</keyword>
<keyword evidence="3" id="KW-0732">Signal</keyword>
<dbReference type="SUPFAM" id="SSF55073">
    <property type="entry name" value="Nucleotide cyclase"/>
    <property type="match status" value="1"/>
</dbReference>
<reference evidence="5 6" key="1">
    <citation type="submission" date="2019-09" db="EMBL/GenBank/DDBJ databases">
        <title>Genome sequence and assembly of Flavobacterium sp.</title>
        <authorList>
            <person name="Chhetri G."/>
        </authorList>
    </citation>
    <scope>NUCLEOTIDE SEQUENCE [LARGE SCALE GENOMIC DNA]</scope>
    <source>
        <strain evidence="5 6">SNL9</strain>
    </source>
</reference>
<keyword evidence="2" id="KW-1133">Transmembrane helix</keyword>
<dbReference type="EMBL" id="VWSG01000004">
    <property type="protein sequence ID" value="KAA5535486.1"/>
    <property type="molecule type" value="Genomic_DNA"/>
</dbReference>
<dbReference type="InterPro" id="IPR008979">
    <property type="entry name" value="Galactose-bd-like_sf"/>
</dbReference>
<dbReference type="Gene3D" id="2.60.120.260">
    <property type="entry name" value="Galactose-binding domain-like"/>
    <property type="match status" value="1"/>
</dbReference>
<dbReference type="AlphaFoldDB" id="A0A5M6CKF0"/>
<dbReference type="PANTHER" id="PTHR45655">
    <property type="entry name" value="GUANYLATE CYCLASE SOLUBLE SUBUNIT BETA-2"/>
    <property type="match status" value="1"/>
</dbReference>
<evidence type="ECO:0000313" key="5">
    <source>
        <dbReference type="EMBL" id="KAA5535486.1"/>
    </source>
</evidence>
<keyword evidence="2" id="KW-0472">Membrane</keyword>
<feature type="signal peptide" evidence="3">
    <location>
        <begin position="1"/>
        <end position="18"/>
    </location>
</feature>
<name>A0A5M6CKF0_9FLAO</name>
<dbReference type="InterPro" id="IPR001054">
    <property type="entry name" value="A/G_cyclase"/>
</dbReference>
<dbReference type="GO" id="GO:0019934">
    <property type="term" value="P:cGMP-mediated signaling"/>
    <property type="evidence" value="ECO:0007669"/>
    <property type="project" value="TreeGrafter"/>
</dbReference>
<dbReference type="PANTHER" id="PTHR45655:SF13">
    <property type="entry name" value="SOLUBLE GUANYLATE CYCLASE GCY-32-RELATED"/>
    <property type="match status" value="1"/>
</dbReference>
<protein>
    <submittedName>
        <fullName evidence="5">Adenylate/guanylate cyclase domain-containing protein</fullName>
    </submittedName>
</protein>
<evidence type="ECO:0000259" key="4">
    <source>
        <dbReference type="PROSITE" id="PS50125"/>
    </source>
</evidence>
<dbReference type="CDD" id="cd07302">
    <property type="entry name" value="CHD"/>
    <property type="match status" value="1"/>
</dbReference>
<dbReference type="PROSITE" id="PS50125">
    <property type="entry name" value="GUANYLATE_CYCLASE_2"/>
    <property type="match status" value="1"/>
</dbReference>
<feature type="transmembrane region" description="Helical" evidence="2">
    <location>
        <begin position="308"/>
        <end position="333"/>
    </location>
</feature>
<sequence length="680" mass="76681">MKKILLFLILLAVNICFSQENIQAKKVFSLQDLEKEIKLKKDWKAKVGNNLSWKDTDFNDENWQPQSAVFFNMKDPAYKGEIWFRQKIQIDSSLVNVPISLIFNSKADATVYIDGEYKGIFGKAEMISNPDNEKNHPVVIAFKTSGEHVFAVHYKDSLYTDNESVFSSNGFKLSLVTTEKYVEKTEVNHYLWLAMTAVGMMFLTLGVIHFILFGFYRKFIANLLFGIFNFCSGLSILLGYATVFKSGIDGVQFTDMASPSSIIFSLIGGLAISATVNFLFNKNKIFFYVLLTLAAVSLILTFTVSKNFMFLCSIITSTTMLEAIIIVVIAAINKKAGAKIIAIGLVCSFSFALILGVFVGIMFGMQKLNTVTISIIIILMILSFFSTPFAMSAFLASNFASVNRKLKVQLKQVNSLSEQALNQEKERKGLLENKMNFLETEVKERTKEIEIQKQQIEKQQIELLSEKQKSEDLLLNILPKDIADELKESGESKVKQFSSVSILFSDFTNLDSVSQRLNSQELLDELNHCFKAFDNITTKHQIEKIKTISYSYMAVSGLPLINDNHAKKMIEVALEMCDFITTYQEERRKADKPYFEIKIGINSGEVVAGIVGIKKFAYDIWGDAVNTAARMKAKSENGKINVGSTTYELAKSYFDFSYRGELEIKGKGLAKMYFVETKTN</sequence>
<evidence type="ECO:0000256" key="3">
    <source>
        <dbReference type="SAM" id="SignalP"/>
    </source>
</evidence>
<evidence type="ECO:0000256" key="1">
    <source>
        <dbReference type="SAM" id="Coils"/>
    </source>
</evidence>
<dbReference type="GO" id="GO:0004016">
    <property type="term" value="F:adenylate cyclase activity"/>
    <property type="evidence" value="ECO:0007669"/>
    <property type="project" value="UniProtKB-ARBA"/>
</dbReference>
<keyword evidence="1" id="KW-0175">Coiled coil</keyword>
<organism evidence="5 6">
    <name type="scientific">Paenimyroides baculatum</name>
    <dbReference type="NCBI Taxonomy" id="2608000"/>
    <lineage>
        <taxon>Bacteria</taxon>
        <taxon>Pseudomonadati</taxon>
        <taxon>Bacteroidota</taxon>
        <taxon>Flavobacteriia</taxon>
        <taxon>Flavobacteriales</taxon>
        <taxon>Flavobacteriaceae</taxon>
        <taxon>Paenimyroides</taxon>
    </lineage>
</organism>
<dbReference type="GO" id="GO:0070482">
    <property type="term" value="P:response to oxygen levels"/>
    <property type="evidence" value="ECO:0007669"/>
    <property type="project" value="TreeGrafter"/>
</dbReference>
<dbReference type="Gene3D" id="3.30.70.1230">
    <property type="entry name" value="Nucleotide cyclase"/>
    <property type="match status" value="1"/>
</dbReference>
<evidence type="ECO:0000256" key="2">
    <source>
        <dbReference type="SAM" id="Phobius"/>
    </source>
</evidence>
<keyword evidence="2" id="KW-0812">Transmembrane</keyword>
<dbReference type="Proteomes" id="UP000325141">
    <property type="component" value="Unassembled WGS sequence"/>
</dbReference>
<feature type="coiled-coil region" evidence="1">
    <location>
        <begin position="403"/>
        <end position="471"/>
    </location>
</feature>
<evidence type="ECO:0000313" key="6">
    <source>
        <dbReference type="Proteomes" id="UP000325141"/>
    </source>
</evidence>
<feature type="chain" id="PRO_5024399549" evidence="3">
    <location>
        <begin position="19"/>
        <end position="680"/>
    </location>
</feature>
<feature type="transmembrane region" description="Helical" evidence="2">
    <location>
        <begin position="261"/>
        <end position="280"/>
    </location>
</feature>
<feature type="domain" description="Guanylate cyclase" evidence="4">
    <location>
        <begin position="501"/>
        <end position="632"/>
    </location>
</feature>
<feature type="transmembrane region" description="Helical" evidence="2">
    <location>
        <begin position="340"/>
        <end position="365"/>
    </location>
</feature>